<evidence type="ECO:0000256" key="6">
    <source>
        <dbReference type="ARBA" id="ARBA00023004"/>
    </source>
</evidence>
<keyword evidence="7 9" id="KW-0411">Iron-sulfur</keyword>
<evidence type="ECO:0000256" key="5">
    <source>
        <dbReference type="ARBA" id="ARBA00022723"/>
    </source>
</evidence>
<dbReference type="NCBIfam" id="TIGR00539">
    <property type="entry name" value="hemN_rel"/>
    <property type="match status" value="1"/>
</dbReference>
<dbReference type="InterPro" id="IPR010723">
    <property type="entry name" value="HemN_C"/>
</dbReference>
<evidence type="ECO:0000313" key="12">
    <source>
        <dbReference type="EMBL" id="TQQ85718.1"/>
    </source>
</evidence>
<proteinExistence type="inferred from homology"/>
<keyword evidence="10" id="KW-0175">Coiled coil</keyword>
<keyword evidence="3 9" id="KW-0349">Heme</keyword>
<feature type="coiled-coil region" evidence="10">
    <location>
        <begin position="20"/>
        <end position="47"/>
    </location>
</feature>
<dbReference type="RefSeq" id="WP_142534943.1">
    <property type="nucleotide sequence ID" value="NZ_SGJB01000001.1"/>
</dbReference>
<dbReference type="GO" id="GO:0005737">
    <property type="term" value="C:cytoplasm"/>
    <property type="evidence" value="ECO:0007669"/>
    <property type="project" value="UniProtKB-SubCell"/>
</dbReference>
<sequence length="377" mass="44028">MYGIYIHIPFCVKKCRYCDFNSYKIDIEKKKRYIKALEKEIEIYSKMDNKRKIDTIFLGGGTPSILKPDEIESIFEKLNSSFDISEDAEITMECNPGTLDEEKLNAMKKSGVNRLSIGLQAVQNDILEYIGRIHTFEEFEKTYNLVRKCGFDDVNIDLMYNLPNQREKEWMETLEKVVSLNPEHISAYSLILEEGTELCDMYERGEFTLSGDDTDIKMYRYTIDYLKKNGYMQYEISNYAKPGKECRHNIIYWKCDNYIGLGAGASGYIGNRRYSNIPEVDEYNETVEAGKLPVLSEEVLTDEEKFEELVFMGLRMNEGVLYEDFEKISGIDIRKYRKEIIERLKKDNLIECDENRIKLTQSGREISNKVFLDIICG</sequence>
<comment type="function">
    <text evidence="9">Probably acts as a heme chaperone, transferring heme to an unknown acceptor. Binds one molecule of heme per monomer, possibly covalently. Binds 1 [4Fe-4S] cluster. The cluster is coordinated with 3 cysteines and an exchangeable S-adenosyl-L-methionine.</text>
</comment>
<dbReference type="GO" id="GO:0051539">
    <property type="term" value="F:4 iron, 4 sulfur cluster binding"/>
    <property type="evidence" value="ECO:0007669"/>
    <property type="project" value="UniProtKB-UniRule"/>
</dbReference>
<dbReference type="SFLD" id="SFLDF00288">
    <property type="entry name" value="HemN-like__clustered_with_nucl"/>
    <property type="match status" value="1"/>
</dbReference>
<dbReference type="InterPro" id="IPR004559">
    <property type="entry name" value="HemW-like"/>
</dbReference>
<accession>A0A544QYK8</accession>
<evidence type="ECO:0000256" key="10">
    <source>
        <dbReference type="SAM" id="Coils"/>
    </source>
</evidence>
<dbReference type="GO" id="GO:0004109">
    <property type="term" value="F:coproporphyrinogen oxidase activity"/>
    <property type="evidence" value="ECO:0007669"/>
    <property type="project" value="InterPro"/>
</dbReference>
<keyword evidence="4 9" id="KW-0949">S-adenosyl-L-methionine</keyword>
<dbReference type="Pfam" id="PF06969">
    <property type="entry name" value="HemN_C"/>
    <property type="match status" value="1"/>
</dbReference>
<evidence type="ECO:0000256" key="9">
    <source>
        <dbReference type="RuleBase" id="RU364116"/>
    </source>
</evidence>
<dbReference type="Pfam" id="PF04055">
    <property type="entry name" value="Radical_SAM"/>
    <property type="match status" value="1"/>
</dbReference>
<feature type="domain" description="Radical SAM core" evidence="11">
    <location>
        <begin position="1"/>
        <end position="232"/>
    </location>
</feature>
<dbReference type="EMBL" id="SGJB01000001">
    <property type="protein sequence ID" value="TQQ85718.1"/>
    <property type="molecule type" value="Genomic_DNA"/>
</dbReference>
<evidence type="ECO:0000259" key="11">
    <source>
        <dbReference type="PROSITE" id="PS51918"/>
    </source>
</evidence>
<dbReference type="SFLD" id="SFLDG01065">
    <property type="entry name" value="anaerobic_coproporphyrinogen-I"/>
    <property type="match status" value="1"/>
</dbReference>
<keyword evidence="9" id="KW-0004">4Fe-4S</keyword>
<dbReference type="InterPro" id="IPR007197">
    <property type="entry name" value="rSAM"/>
</dbReference>
<dbReference type="OrthoDB" id="9808022at2"/>
<evidence type="ECO:0000256" key="4">
    <source>
        <dbReference type="ARBA" id="ARBA00022691"/>
    </source>
</evidence>
<evidence type="ECO:0000256" key="3">
    <source>
        <dbReference type="ARBA" id="ARBA00022617"/>
    </source>
</evidence>
<dbReference type="SUPFAM" id="SSF102114">
    <property type="entry name" value="Radical SAM enzymes"/>
    <property type="match status" value="1"/>
</dbReference>
<dbReference type="PANTHER" id="PTHR13932:SF5">
    <property type="entry name" value="RADICAL S-ADENOSYL METHIONINE DOMAIN-CONTAINING PROTEIN 1, MITOCHONDRIAL"/>
    <property type="match status" value="1"/>
</dbReference>
<dbReference type="SMART" id="SM00729">
    <property type="entry name" value="Elp3"/>
    <property type="match status" value="1"/>
</dbReference>
<dbReference type="CDD" id="cd01335">
    <property type="entry name" value="Radical_SAM"/>
    <property type="match status" value="1"/>
</dbReference>
<dbReference type="SFLD" id="SFLDF00562">
    <property type="entry name" value="HemN-like__clustered_with_heat"/>
    <property type="match status" value="1"/>
</dbReference>
<dbReference type="PROSITE" id="PS51918">
    <property type="entry name" value="RADICAL_SAM"/>
    <property type="match status" value="1"/>
</dbReference>
<comment type="similarity">
    <text evidence="1">Belongs to the anaerobic coproporphyrinogen-III oxidase family. HemW subfamily.</text>
</comment>
<dbReference type="Proteomes" id="UP000317863">
    <property type="component" value="Unassembled WGS sequence"/>
</dbReference>
<evidence type="ECO:0000256" key="2">
    <source>
        <dbReference type="ARBA" id="ARBA00017228"/>
    </source>
</evidence>
<dbReference type="GO" id="GO:0006779">
    <property type="term" value="P:porphyrin-containing compound biosynthetic process"/>
    <property type="evidence" value="ECO:0007669"/>
    <property type="project" value="InterPro"/>
</dbReference>
<name>A0A544QYK8_9FIRM</name>
<comment type="subcellular location">
    <subcellularLocation>
        <location evidence="9">Cytoplasm</location>
    </subcellularLocation>
</comment>
<keyword evidence="13" id="KW-1185">Reference proteome</keyword>
<dbReference type="InterPro" id="IPR058240">
    <property type="entry name" value="rSAM_sf"/>
</dbReference>
<dbReference type="GO" id="GO:0046872">
    <property type="term" value="F:metal ion binding"/>
    <property type="evidence" value="ECO:0007669"/>
    <property type="project" value="UniProtKB-UniRule"/>
</dbReference>
<dbReference type="SFLD" id="SFLDG01082">
    <property type="entry name" value="B12-binding_domain_containing"/>
    <property type="match status" value="1"/>
</dbReference>
<evidence type="ECO:0000256" key="7">
    <source>
        <dbReference type="ARBA" id="ARBA00023014"/>
    </source>
</evidence>
<comment type="caution">
    <text evidence="12">The sequence shown here is derived from an EMBL/GenBank/DDBJ whole genome shotgun (WGS) entry which is preliminary data.</text>
</comment>
<dbReference type="AlphaFoldDB" id="A0A544QYK8"/>
<dbReference type="SFLD" id="SFLDS00029">
    <property type="entry name" value="Radical_SAM"/>
    <property type="match status" value="1"/>
</dbReference>
<keyword evidence="9" id="KW-0963">Cytoplasm</keyword>
<dbReference type="Gene3D" id="3.20.20.70">
    <property type="entry name" value="Aldolase class I"/>
    <property type="match status" value="1"/>
</dbReference>
<keyword evidence="8 9" id="KW-0143">Chaperone</keyword>
<protein>
    <recommendedName>
        <fullName evidence="2 9">Heme chaperone HemW</fullName>
    </recommendedName>
</protein>
<evidence type="ECO:0000313" key="13">
    <source>
        <dbReference type="Proteomes" id="UP000317863"/>
    </source>
</evidence>
<reference evidence="12 13" key="1">
    <citation type="submission" date="2019-02" db="EMBL/GenBank/DDBJ databases">
        <title>Peptostreptococcaceae bacterium ZHW00191 nov., a new bacterium isolated from the human gut.</title>
        <authorList>
            <person name="Zhou H.-W."/>
            <person name="Chen X.-J."/>
        </authorList>
    </citation>
    <scope>NUCLEOTIDE SEQUENCE [LARGE SCALE GENOMIC DNA]</scope>
    <source>
        <strain evidence="12 13">ZHW00191</strain>
    </source>
</reference>
<organism evidence="12 13">
    <name type="scientific">Peptacetobacter hominis</name>
    <dbReference type="NCBI Taxonomy" id="2743610"/>
    <lineage>
        <taxon>Bacteria</taxon>
        <taxon>Bacillati</taxon>
        <taxon>Bacillota</taxon>
        <taxon>Clostridia</taxon>
        <taxon>Peptostreptococcales</taxon>
        <taxon>Peptostreptococcaceae</taxon>
        <taxon>Peptacetobacter</taxon>
    </lineage>
</organism>
<dbReference type="InterPro" id="IPR006638">
    <property type="entry name" value="Elp3/MiaA/NifB-like_rSAM"/>
</dbReference>
<dbReference type="InterPro" id="IPR013785">
    <property type="entry name" value="Aldolase_TIM"/>
</dbReference>
<keyword evidence="6 9" id="KW-0408">Iron</keyword>
<evidence type="ECO:0000256" key="8">
    <source>
        <dbReference type="ARBA" id="ARBA00023186"/>
    </source>
</evidence>
<evidence type="ECO:0000256" key="1">
    <source>
        <dbReference type="ARBA" id="ARBA00006100"/>
    </source>
</evidence>
<dbReference type="InterPro" id="IPR034505">
    <property type="entry name" value="Coproporphyrinogen-III_oxidase"/>
</dbReference>
<keyword evidence="5 9" id="KW-0479">Metal-binding</keyword>
<dbReference type="PANTHER" id="PTHR13932">
    <property type="entry name" value="COPROPORPHYRINIGEN III OXIDASE"/>
    <property type="match status" value="1"/>
</dbReference>
<gene>
    <name evidence="12" type="ORF">EXD82_00440</name>
</gene>